<keyword evidence="4" id="KW-1003">Cell membrane</keyword>
<dbReference type="Gene3D" id="1.20.1530.20">
    <property type="match status" value="1"/>
</dbReference>
<evidence type="ECO:0000256" key="8">
    <source>
        <dbReference type="SAM" id="Phobius"/>
    </source>
</evidence>
<evidence type="ECO:0000256" key="7">
    <source>
        <dbReference type="ARBA" id="ARBA00023136"/>
    </source>
</evidence>
<keyword evidence="7 8" id="KW-0472">Membrane</keyword>
<protein>
    <recommendedName>
        <fullName evidence="11">Permease</fullName>
    </recommendedName>
</protein>
<organism evidence="9 10">
    <name type="scientific">Amphibacillus marinus</name>
    <dbReference type="NCBI Taxonomy" id="872970"/>
    <lineage>
        <taxon>Bacteria</taxon>
        <taxon>Bacillati</taxon>
        <taxon>Bacillota</taxon>
        <taxon>Bacilli</taxon>
        <taxon>Bacillales</taxon>
        <taxon>Bacillaceae</taxon>
        <taxon>Amphibacillus</taxon>
    </lineage>
</organism>
<evidence type="ECO:0000313" key="9">
    <source>
        <dbReference type="EMBL" id="SEO00408.1"/>
    </source>
</evidence>
<dbReference type="RefSeq" id="WP_091495868.1">
    <property type="nucleotide sequence ID" value="NZ_FODJ01000003.1"/>
</dbReference>
<evidence type="ECO:0008006" key="11">
    <source>
        <dbReference type="Google" id="ProtNLM"/>
    </source>
</evidence>
<dbReference type="PANTHER" id="PTHR36838">
    <property type="entry name" value="AUXIN EFFLUX CARRIER FAMILY PROTEIN"/>
    <property type="match status" value="1"/>
</dbReference>
<dbReference type="PANTHER" id="PTHR36838:SF1">
    <property type="entry name" value="SLR1864 PROTEIN"/>
    <property type="match status" value="1"/>
</dbReference>
<name>A0A1H8L6S6_9BACI</name>
<comment type="similarity">
    <text evidence="2">Belongs to the auxin efflux carrier (TC 2.A.69) family.</text>
</comment>
<evidence type="ECO:0000256" key="1">
    <source>
        <dbReference type="ARBA" id="ARBA00004651"/>
    </source>
</evidence>
<feature type="transmembrane region" description="Helical" evidence="8">
    <location>
        <begin position="192"/>
        <end position="215"/>
    </location>
</feature>
<accession>A0A1H8L6S6</accession>
<evidence type="ECO:0000256" key="5">
    <source>
        <dbReference type="ARBA" id="ARBA00022692"/>
    </source>
</evidence>
<feature type="transmembrane region" description="Helical" evidence="8">
    <location>
        <begin position="280"/>
        <end position="303"/>
    </location>
</feature>
<gene>
    <name evidence="9" type="ORF">SAMN04488134_10391</name>
</gene>
<dbReference type="Pfam" id="PF03547">
    <property type="entry name" value="Mem_trans"/>
    <property type="match status" value="1"/>
</dbReference>
<keyword evidence="6 8" id="KW-1133">Transmembrane helix</keyword>
<evidence type="ECO:0000256" key="4">
    <source>
        <dbReference type="ARBA" id="ARBA00022475"/>
    </source>
</evidence>
<keyword evidence="5 8" id="KW-0812">Transmembrane</keyword>
<feature type="transmembrane region" description="Helical" evidence="8">
    <location>
        <begin position="227"/>
        <end position="260"/>
    </location>
</feature>
<dbReference type="GO" id="GO:0005886">
    <property type="term" value="C:plasma membrane"/>
    <property type="evidence" value="ECO:0007669"/>
    <property type="project" value="UniProtKB-SubCell"/>
</dbReference>
<sequence length="307" mass="33751">MTELLIILREIIGPVFVIMLLGFIMQIKFKLDLSTLAKVNIYFLAPGFIFNALYHIELSASLFGPAILFFVLYIIIMFIIAQLSGKLLNLNKNKRTIFTNSAMFFNSGNYGVPVNDLVFYGNPYATSIQVVALTFQNMFIFSYGVFSLRASQKGALTALLGYFRMPVLYGLVFGVLFNLLNIDLPDLILTPAGYVANAMIAMALFTLGAQVAIIKLSTGLKTVYFSLLLRLIIGPLVALGLIYSFGLSGIMAQALFIASAMPTSVNTAIIAQEYSDHPDFAAQIVLFSTLFSAITVTIVIYLARVLF</sequence>
<feature type="transmembrane region" description="Helical" evidence="8">
    <location>
        <begin position="39"/>
        <end position="56"/>
    </location>
</feature>
<dbReference type="OrthoDB" id="527159at2"/>
<dbReference type="GO" id="GO:0055085">
    <property type="term" value="P:transmembrane transport"/>
    <property type="evidence" value="ECO:0007669"/>
    <property type="project" value="InterPro"/>
</dbReference>
<evidence type="ECO:0000256" key="2">
    <source>
        <dbReference type="ARBA" id="ARBA00010145"/>
    </source>
</evidence>
<feature type="transmembrane region" description="Helical" evidence="8">
    <location>
        <begin position="6"/>
        <end position="27"/>
    </location>
</feature>
<dbReference type="AlphaFoldDB" id="A0A1H8L6S6"/>
<dbReference type="Proteomes" id="UP000199300">
    <property type="component" value="Unassembled WGS sequence"/>
</dbReference>
<dbReference type="EMBL" id="FODJ01000003">
    <property type="protein sequence ID" value="SEO00408.1"/>
    <property type="molecule type" value="Genomic_DNA"/>
</dbReference>
<dbReference type="STRING" id="872970.SAMN04488134_10391"/>
<feature type="transmembrane region" description="Helical" evidence="8">
    <location>
        <begin position="124"/>
        <end position="146"/>
    </location>
</feature>
<comment type="subcellular location">
    <subcellularLocation>
        <location evidence="1">Cell membrane</location>
        <topology evidence="1">Multi-pass membrane protein</topology>
    </subcellularLocation>
</comment>
<evidence type="ECO:0000313" key="10">
    <source>
        <dbReference type="Proteomes" id="UP000199300"/>
    </source>
</evidence>
<evidence type="ECO:0000256" key="3">
    <source>
        <dbReference type="ARBA" id="ARBA00022448"/>
    </source>
</evidence>
<reference evidence="9 10" key="1">
    <citation type="submission" date="2016-10" db="EMBL/GenBank/DDBJ databases">
        <authorList>
            <person name="de Groot N.N."/>
        </authorList>
    </citation>
    <scope>NUCLEOTIDE SEQUENCE [LARGE SCALE GENOMIC DNA]</scope>
    <source>
        <strain evidence="9 10">CGMCC 1.10434</strain>
    </source>
</reference>
<dbReference type="InterPro" id="IPR038770">
    <property type="entry name" value="Na+/solute_symporter_sf"/>
</dbReference>
<feature type="transmembrane region" description="Helical" evidence="8">
    <location>
        <begin position="62"/>
        <end position="83"/>
    </location>
</feature>
<keyword evidence="10" id="KW-1185">Reference proteome</keyword>
<dbReference type="InterPro" id="IPR004776">
    <property type="entry name" value="Mem_transp_PIN-like"/>
</dbReference>
<evidence type="ECO:0000256" key="6">
    <source>
        <dbReference type="ARBA" id="ARBA00022989"/>
    </source>
</evidence>
<keyword evidence="3" id="KW-0813">Transport</keyword>
<feature type="transmembrane region" description="Helical" evidence="8">
    <location>
        <begin position="158"/>
        <end position="180"/>
    </location>
</feature>
<proteinExistence type="inferred from homology"/>